<proteinExistence type="predicted"/>
<dbReference type="Pfam" id="PF13378">
    <property type="entry name" value="MR_MLE_C"/>
    <property type="match status" value="1"/>
</dbReference>
<dbReference type="Gene3D" id="3.30.390.10">
    <property type="entry name" value="Enolase-like, N-terminal domain"/>
    <property type="match status" value="1"/>
</dbReference>
<name>A0A225MBX0_9BURK</name>
<dbReference type="Gene3D" id="3.20.20.120">
    <property type="entry name" value="Enolase-like C-terminal domain"/>
    <property type="match status" value="1"/>
</dbReference>
<evidence type="ECO:0000256" key="1">
    <source>
        <dbReference type="ARBA" id="ARBA00022723"/>
    </source>
</evidence>
<dbReference type="GO" id="GO:0003824">
    <property type="term" value="F:catalytic activity"/>
    <property type="evidence" value="ECO:0007669"/>
    <property type="project" value="UniProtKB-ARBA"/>
</dbReference>
<dbReference type="AlphaFoldDB" id="A0A225MBX0"/>
<organism evidence="3 4">
    <name type="scientific">Candidimonas nitroreducens</name>
    <dbReference type="NCBI Taxonomy" id="683354"/>
    <lineage>
        <taxon>Bacteria</taxon>
        <taxon>Pseudomonadati</taxon>
        <taxon>Pseudomonadota</taxon>
        <taxon>Betaproteobacteria</taxon>
        <taxon>Burkholderiales</taxon>
        <taxon>Alcaligenaceae</taxon>
        <taxon>Candidimonas</taxon>
    </lineage>
</organism>
<dbReference type="EMBL" id="NJIH01000009">
    <property type="protein sequence ID" value="OWT57640.1"/>
    <property type="molecule type" value="Genomic_DNA"/>
</dbReference>
<dbReference type="SUPFAM" id="SSF54826">
    <property type="entry name" value="Enolase N-terminal domain-like"/>
    <property type="match status" value="1"/>
</dbReference>
<feature type="domain" description="Mandelate racemase/muconate lactonizing enzyme C-terminal" evidence="2">
    <location>
        <begin position="131"/>
        <end position="227"/>
    </location>
</feature>
<protein>
    <recommendedName>
        <fullName evidence="2">Mandelate racemase/muconate lactonizing enzyme C-terminal domain-containing protein</fullName>
    </recommendedName>
</protein>
<dbReference type="SUPFAM" id="SSF51604">
    <property type="entry name" value="Enolase C-terminal domain-like"/>
    <property type="match status" value="1"/>
</dbReference>
<dbReference type="GO" id="GO:0046872">
    <property type="term" value="F:metal ion binding"/>
    <property type="evidence" value="ECO:0007669"/>
    <property type="project" value="UniProtKB-KW"/>
</dbReference>
<dbReference type="PANTHER" id="PTHR48073:SF2">
    <property type="entry name" value="O-SUCCINYLBENZOATE SYNTHASE"/>
    <property type="match status" value="1"/>
</dbReference>
<dbReference type="Proteomes" id="UP000214603">
    <property type="component" value="Unassembled WGS sequence"/>
</dbReference>
<dbReference type="PANTHER" id="PTHR48073">
    <property type="entry name" value="O-SUCCINYLBENZOATE SYNTHASE-RELATED"/>
    <property type="match status" value="1"/>
</dbReference>
<dbReference type="InterPro" id="IPR013342">
    <property type="entry name" value="Mandelate_racemase_C"/>
</dbReference>
<evidence type="ECO:0000313" key="3">
    <source>
        <dbReference type="EMBL" id="OWT57640.1"/>
    </source>
</evidence>
<reference evidence="4" key="1">
    <citation type="submission" date="2017-06" db="EMBL/GenBank/DDBJ databases">
        <title>Herbaspirillum phytohormonus sp. nov., isolated from the root nodule of Robinia pseudoacacia in lead-zinc mine.</title>
        <authorList>
            <person name="Fan M."/>
            <person name="Lin Y."/>
        </authorList>
    </citation>
    <scope>NUCLEOTIDE SEQUENCE [LARGE SCALE GENOMIC DNA]</scope>
    <source>
        <strain evidence="4">SC-089</strain>
    </source>
</reference>
<dbReference type="SFLD" id="SFLDG00180">
    <property type="entry name" value="muconate_cycloisomerase"/>
    <property type="match status" value="1"/>
</dbReference>
<gene>
    <name evidence="3" type="ORF">CEY11_17295</name>
</gene>
<keyword evidence="4" id="KW-1185">Reference proteome</keyword>
<dbReference type="OrthoDB" id="8837888at2"/>
<dbReference type="SFLD" id="SFLDS00001">
    <property type="entry name" value="Enolase"/>
    <property type="match status" value="1"/>
</dbReference>
<dbReference type="InterPro" id="IPR036849">
    <property type="entry name" value="Enolase-like_C_sf"/>
</dbReference>
<dbReference type="InterPro" id="IPR029017">
    <property type="entry name" value="Enolase-like_N"/>
</dbReference>
<evidence type="ECO:0000313" key="4">
    <source>
        <dbReference type="Proteomes" id="UP000214603"/>
    </source>
</evidence>
<evidence type="ECO:0000259" key="2">
    <source>
        <dbReference type="SMART" id="SM00922"/>
    </source>
</evidence>
<keyword evidence="1" id="KW-0479">Metal-binding</keyword>
<dbReference type="RefSeq" id="WP_088604645.1">
    <property type="nucleotide sequence ID" value="NZ_NJIH01000009.1"/>
</dbReference>
<dbReference type="InterPro" id="IPR029065">
    <property type="entry name" value="Enolase_C-like"/>
</dbReference>
<sequence>MKIERATVRQVSFPLSVPYKLATADLYEFTPFVLEFNDADGRSGWGEALIITGYTEETVEGSWRTAIELAQRLKGIQLKDAAAIVDTYANAHPGVVSATHAALDMLRDPSPFWTDKDLHVPLLAPCQAHEKHEIREEVEQLLEAGFKTFKIKVGYAWQDDLERMEHIQSCVAGRASLRLDANRSFSRADGQSFASHLDPRGIELLEQPCAADDWEANAQVAAVSTVPIMLDESIYGVADIDRAAAIPNVSFVKLKLKKIGSAEQLTAALQRIRTQGMTPVLGDGVSIELGCWMEACVAAQCIDNAGEMNGFLKARTRLFGNPLPFNQGAIRLPAKYWPQVDRAVLDAHTLRTHSIT</sequence>
<comment type="caution">
    <text evidence="3">The sequence shown here is derived from an EMBL/GenBank/DDBJ whole genome shotgun (WGS) entry which is preliminary data.</text>
</comment>
<dbReference type="SMART" id="SM00922">
    <property type="entry name" value="MR_MLE"/>
    <property type="match status" value="1"/>
</dbReference>
<accession>A0A225MBX0</accession>